<feature type="transmembrane region" description="Helical" evidence="1">
    <location>
        <begin position="28"/>
        <end position="47"/>
    </location>
</feature>
<dbReference type="AlphaFoldDB" id="B0EUI1"/>
<sequence length="270" mass="31809">MKTILCNKSYPIFCNQIKFLEITIEHPVLILISCFSIIMSFNLCWMVHSKLSHLVNGKVDYIVMYFLLGIWYFMYMLDHCIFVIDNIKLTITILVEVFILVLFSFSFLNSSLIEFTHKYHSNLLQFIRPFVCCCISVICYILIFIGYQISNVMFEVLWLCSVFLPIFISLLLYLYQIICSTHRFILIVLFIISTGIALMGIVVFFLYDKNKCNWLSPYLGSDEIMMTCIISSMWLFFRFFKKHKEELTNGKKIGQIEFEGKLVDVELEVK</sequence>
<dbReference type="GeneID" id="5886672"/>
<dbReference type="RefSeq" id="XP_001741719.1">
    <property type="nucleotide sequence ID" value="XM_001741667.1"/>
</dbReference>
<feature type="transmembrane region" description="Helical" evidence="1">
    <location>
        <begin position="156"/>
        <end position="175"/>
    </location>
</feature>
<dbReference type="VEuPathDB" id="AmoebaDB:EDI_213270"/>
<keyword evidence="1" id="KW-0472">Membrane</keyword>
<dbReference type="OMA" id="CCISVIC"/>
<dbReference type="KEGG" id="edi:EDI_213270"/>
<dbReference type="OrthoDB" id="30484at2759"/>
<evidence type="ECO:0000313" key="2">
    <source>
        <dbReference type="EMBL" id="EDR21812.1"/>
    </source>
</evidence>
<dbReference type="Proteomes" id="UP000008076">
    <property type="component" value="Unassembled WGS sequence"/>
</dbReference>
<organism evidence="3">
    <name type="scientific">Entamoeba dispar (strain ATCC PRA-260 / SAW760)</name>
    <dbReference type="NCBI Taxonomy" id="370354"/>
    <lineage>
        <taxon>Eukaryota</taxon>
        <taxon>Amoebozoa</taxon>
        <taxon>Evosea</taxon>
        <taxon>Archamoebae</taxon>
        <taxon>Mastigamoebida</taxon>
        <taxon>Entamoebidae</taxon>
        <taxon>Entamoeba</taxon>
    </lineage>
</organism>
<gene>
    <name evidence="2" type="ORF">EDI_213270</name>
</gene>
<feature type="transmembrane region" description="Helical" evidence="1">
    <location>
        <begin position="129"/>
        <end position="150"/>
    </location>
</feature>
<reference evidence="3" key="1">
    <citation type="submission" date="2007-12" db="EMBL/GenBank/DDBJ databases">
        <title>Annotation of Entamoeba dispar SAW760.</title>
        <authorList>
            <person name="Lorenzi H."/>
            <person name="Inman J."/>
            <person name="Schobel S."/>
            <person name="Amedeo P."/>
            <person name="Caler E."/>
        </authorList>
    </citation>
    <scope>NUCLEOTIDE SEQUENCE [LARGE SCALE GENOMIC DNA]</scope>
    <source>
        <strain evidence="3">ATCC PRA-260 / SAW760</strain>
    </source>
</reference>
<dbReference type="EMBL" id="DS550889">
    <property type="protein sequence ID" value="EDR21812.1"/>
    <property type="molecule type" value="Genomic_DNA"/>
</dbReference>
<name>B0EUI1_ENTDS</name>
<keyword evidence="1" id="KW-0812">Transmembrane</keyword>
<protein>
    <submittedName>
        <fullName evidence="2">Uncharacterized protein</fullName>
    </submittedName>
</protein>
<accession>B0EUI1</accession>
<keyword evidence="3" id="KW-1185">Reference proteome</keyword>
<dbReference type="eggNOG" id="ENOG502RCMT">
    <property type="taxonomic scope" value="Eukaryota"/>
</dbReference>
<feature type="transmembrane region" description="Helical" evidence="1">
    <location>
        <begin position="89"/>
        <end position="108"/>
    </location>
</feature>
<feature type="transmembrane region" description="Helical" evidence="1">
    <location>
        <begin position="184"/>
        <end position="206"/>
    </location>
</feature>
<evidence type="ECO:0000313" key="3">
    <source>
        <dbReference type="Proteomes" id="UP000008076"/>
    </source>
</evidence>
<keyword evidence="1" id="KW-1133">Transmembrane helix</keyword>
<proteinExistence type="predicted"/>
<evidence type="ECO:0000256" key="1">
    <source>
        <dbReference type="SAM" id="Phobius"/>
    </source>
</evidence>
<feature type="transmembrane region" description="Helical" evidence="1">
    <location>
        <begin position="59"/>
        <end position="77"/>
    </location>
</feature>